<reference evidence="10" key="1">
    <citation type="submission" date="2020-05" db="EMBL/GenBank/DDBJ databases">
        <title>WGS assembly of Panicum virgatum.</title>
        <authorList>
            <person name="Lovell J.T."/>
            <person name="Jenkins J."/>
            <person name="Shu S."/>
            <person name="Juenger T.E."/>
            <person name="Schmutz J."/>
        </authorList>
    </citation>
    <scope>NUCLEOTIDE SEQUENCE</scope>
    <source>
        <strain evidence="10">AP13</strain>
    </source>
</reference>
<dbReference type="InterPro" id="IPR036396">
    <property type="entry name" value="Cyt_P450_sf"/>
</dbReference>
<dbReference type="GO" id="GO:0020037">
    <property type="term" value="F:heme binding"/>
    <property type="evidence" value="ECO:0007669"/>
    <property type="project" value="InterPro"/>
</dbReference>
<dbReference type="Gene3D" id="1.10.630.10">
    <property type="entry name" value="Cytochrome P450"/>
    <property type="match status" value="1"/>
</dbReference>
<evidence type="ECO:0000256" key="9">
    <source>
        <dbReference type="SAM" id="Phobius"/>
    </source>
</evidence>
<sequence>MDVVASGDATLLLVAVAVSLLIGAAVWSRRGRGHGHAAPSPPSHPLLGHLHLLGKPVHRSLAALAAAHGGAGGPAPLLSLRLGTRRALLVSDHAAAQECFTAQDAALAGKPRLLAGKRLGYEYKTISWAPHGDYWRALRRFLAVELFSASRLAARADDRRAEAAAFVQSLLRHADAAPRAAVTLRPRLFELVIKVMMRALTGAPDHDGDVRRFQDIVEESFVAIGAPSVGDFYPALRWVDRLRGVDAALIRLHARRDAFVAGLVDGKRRSRRSGGRDTEKKSAIDELLSLQEIDPEFYTDTTVKSVALILLTAGTDPSVLTMEWAMALLLTHPEVMQKVRAEIDTNVGTARMEESDITNLPYLQCVVKETFRLYPVAPVIPAHEAMEDCTVGGFDVRCGTMVLVNAWVIHRDPKLWDAPEEFRPERFLDAGVVTAITAPLLPFGLGRRRCPGEGLAMRLINLTLALLVQCFEWDVGEGGVIDMSEGGGLSMPMVTPLSAVYQPRKSVERMLSAST</sequence>
<keyword evidence="5 7" id="KW-0408">Iron</keyword>
<dbReference type="GO" id="GO:0016705">
    <property type="term" value="F:oxidoreductase activity, acting on paired donors, with incorporation or reduction of molecular oxygen"/>
    <property type="evidence" value="ECO:0007669"/>
    <property type="project" value="InterPro"/>
</dbReference>
<dbReference type="InterPro" id="IPR002401">
    <property type="entry name" value="Cyt_P450_E_grp-I"/>
</dbReference>
<evidence type="ECO:0000256" key="1">
    <source>
        <dbReference type="ARBA" id="ARBA00010617"/>
    </source>
</evidence>
<dbReference type="AlphaFoldDB" id="A0A8T0VAG7"/>
<evidence type="ECO:0000256" key="7">
    <source>
        <dbReference type="PIRSR" id="PIRSR602401-1"/>
    </source>
</evidence>
<dbReference type="GO" id="GO:0004497">
    <property type="term" value="F:monooxygenase activity"/>
    <property type="evidence" value="ECO:0007669"/>
    <property type="project" value="UniProtKB-KW"/>
</dbReference>
<dbReference type="Pfam" id="PF00067">
    <property type="entry name" value="p450"/>
    <property type="match status" value="1"/>
</dbReference>
<comment type="cofactor">
    <cofactor evidence="7">
        <name>heme</name>
        <dbReference type="ChEBI" id="CHEBI:30413"/>
    </cofactor>
</comment>
<dbReference type="GO" id="GO:0005506">
    <property type="term" value="F:iron ion binding"/>
    <property type="evidence" value="ECO:0007669"/>
    <property type="project" value="InterPro"/>
</dbReference>
<evidence type="ECO:0000256" key="8">
    <source>
        <dbReference type="RuleBase" id="RU000461"/>
    </source>
</evidence>
<dbReference type="PANTHER" id="PTHR47947">
    <property type="entry name" value="CYTOCHROME P450 82C3-RELATED"/>
    <property type="match status" value="1"/>
</dbReference>
<gene>
    <name evidence="10" type="ORF">PVAP13_3KG482800</name>
</gene>
<evidence type="ECO:0000256" key="5">
    <source>
        <dbReference type="ARBA" id="ARBA00023004"/>
    </source>
</evidence>
<keyword evidence="9" id="KW-1133">Transmembrane helix</keyword>
<keyword evidence="9" id="KW-0472">Membrane</keyword>
<organism evidence="10 11">
    <name type="scientific">Panicum virgatum</name>
    <name type="common">Blackwell switchgrass</name>
    <dbReference type="NCBI Taxonomy" id="38727"/>
    <lineage>
        <taxon>Eukaryota</taxon>
        <taxon>Viridiplantae</taxon>
        <taxon>Streptophyta</taxon>
        <taxon>Embryophyta</taxon>
        <taxon>Tracheophyta</taxon>
        <taxon>Spermatophyta</taxon>
        <taxon>Magnoliopsida</taxon>
        <taxon>Liliopsida</taxon>
        <taxon>Poales</taxon>
        <taxon>Poaceae</taxon>
        <taxon>PACMAD clade</taxon>
        <taxon>Panicoideae</taxon>
        <taxon>Panicodae</taxon>
        <taxon>Paniceae</taxon>
        <taxon>Panicinae</taxon>
        <taxon>Panicum</taxon>
        <taxon>Panicum sect. Hiantes</taxon>
    </lineage>
</organism>
<dbReference type="EMBL" id="CM029041">
    <property type="protein sequence ID" value="KAG2630314.1"/>
    <property type="molecule type" value="Genomic_DNA"/>
</dbReference>
<dbReference type="InterPro" id="IPR050651">
    <property type="entry name" value="Plant_Cytochrome_P450_Monoox"/>
</dbReference>
<keyword evidence="6 8" id="KW-0503">Monooxygenase</keyword>
<dbReference type="InterPro" id="IPR017972">
    <property type="entry name" value="Cyt_P450_CS"/>
</dbReference>
<evidence type="ECO:0000313" key="11">
    <source>
        <dbReference type="Proteomes" id="UP000823388"/>
    </source>
</evidence>
<proteinExistence type="inferred from homology"/>
<keyword evidence="4 8" id="KW-0560">Oxidoreductase</keyword>
<evidence type="ECO:0000256" key="3">
    <source>
        <dbReference type="ARBA" id="ARBA00022723"/>
    </source>
</evidence>
<keyword evidence="11" id="KW-1185">Reference proteome</keyword>
<dbReference type="PANTHER" id="PTHR47947:SF31">
    <property type="entry name" value="CYTOCHROME P450 CYP81N5"/>
    <property type="match status" value="1"/>
</dbReference>
<comment type="similarity">
    <text evidence="1 8">Belongs to the cytochrome P450 family.</text>
</comment>
<evidence type="ECO:0000256" key="6">
    <source>
        <dbReference type="ARBA" id="ARBA00023033"/>
    </source>
</evidence>
<keyword evidence="2 7" id="KW-0349">Heme</keyword>
<evidence type="ECO:0000256" key="2">
    <source>
        <dbReference type="ARBA" id="ARBA00022617"/>
    </source>
</evidence>
<dbReference type="FunFam" id="1.10.630.10:FF:000081">
    <property type="entry name" value="Cytochrome P450 CYP81N5"/>
    <property type="match status" value="1"/>
</dbReference>
<accession>A0A8T0VAG7</accession>
<feature type="binding site" description="axial binding residue" evidence="7">
    <location>
        <position position="450"/>
    </location>
    <ligand>
        <name>heme</name>
        <dbReference type="ChEBI" id="CHEBI:30413"/>
    </ligand>
    <ligandPart>
        <name>Fe</name>
        <dbReference type="ChEBI" id="CHEBI:18248"/>
    </ligandPart>
</feature>
<keyword evidence="9" id="KW-0812">Transmembrane</keyword>
<evidence type="ECO:0000256" key="4">
    <source>
        <dbReference type="ARBA" id="ARBA00023002"/>
    </source>
</evidence>
<dbReference type="OrthoDB" id="666026at2759"/>
<protein>
    <submittedName>
        <fullName evidence="10">Uncharacterized protein</fullName>
    </submittedName>
</protein>
<dbReference type="Proteomes" id="UP000823388">
    <property type="component" value="Chromosome 3K"/>
</dbReference>
<evidence type="ECO:0000313" key="10">
    <source>
        <dbReference type="EMBL" id="KAG2630314.1"/>
    </source>
</evidence>
<dbReference type="SUPFAM" id="SSF48264">
    <property type="entry name" value="Cytochrome P450"/>
    <property type="match status" value="1"/>
</dbReference>
<feature type="transmembrane region" description="Helical" evidence="9">
    <location>
        <begin position="6"/>
        <end position="27"/>
    </location>
</feature>
<keyword evidence="3 7" id="KW-0479">Metal-binding</keyword>
<dbReference type="PRINTS" id="PR00463">
    <property type="entry name" value="EP450I"/>
</dbReference>
<name>A0A8T0VAG7_PANVG</name>
<dbReference type="PROSITE" id="PS00086">
    <property type="entry name" value="CYTOCHROME_P450"/>
    <property type="match status" value="1"/>
</dbReference>
<comment type="caution">
    <text evidence="10">The sequence shown here is derived from an EMBL/GenBank/DDBJ whole genome shotgun (WGS) entry which is preliminary data.</text>
</comment>
<dbReference type="PRINTS" id="PR00385">
    <property type="entry name" value="P450"/>
</dbReference>
<dbReference type="InterPro" id="IPR001128">
    <property type="entry name" value="Cyt_P450"/>
</dbReference>